<reference evidence="8" key="1">
    <citation type="submission" date="2016-09" db="EMBL/GenBank/DDBJ databases">
        <authorList>
            <person name="Wibberg D."/>
        </authorList>
    </citation>
    <scope>NUCLEOTIDE SEQUENCE [LARGE SCALE GENOMIC DNA]</scope>
</reference>
<dbReference type="GO" id="GO:0001510">
    <property type="term" value="P:RNA methylation"/>
    <property type="evidence" value="ECO:0007669"/>
    <property type="project" value="InterPro"/>
</dbReference>
<comment type="similarity">
    <text evidence="5">Belongs to the class I-like SAM-binding methyltransferase superfamily. RsmB/NOP family.</text>
</comment>
<feature type="domain" description="SAM-dependent MTase RsmB/NOP-type" evidence="6">
    <location>
        <begin position="135"/>
        <end position="387"/>
    </location>
</feature>
<comment type="caution">
    <text evidence="5">Lacks conserved residue(s) required for the propagation of feature annotation.</text>
</comment>
<evidence type="ECO:0000259" key="6">
    <source>
        <dbReference type="PROSITE" id="PS51686"/>
    </source>
</evidence>
<evidence type="ECO:0000313" key="7">
    <source>
        <dbReference type="EMBL" id="SCM68292.1"/>
    </source>
</evidence>
<dbReference type="EMBL" id="FMJB01000055">
    <property type="protein sequence ID" value="SCM68292.1"/>
    <property type="molecule type" value="Genomic_DNA"/>
</dbReference>
<dbReference type="InterPro" id="IPR001678">
    <property type="entry name" value="MeTrfase_RsmB-F_NOP2_dom"/>
</dbReference>
<dbReference type="GO" id="GO:0008173">
    <property type="term" value="F:RNA methyltransferase activity"/>
    <property type="evidence" value="ECO:0007669"/>
    <property type="project" value="InterPro"/>
</dbReference>
<accession>A0A1M4N0A8</accession>
<evidence type="ECO:0000256" key="3">
    <source>
        <dbReference type="ARBA" id="ARBA00022691"/>
    </source>
</evidence>
<dbReference type="InterPro" id="IPR023267">
    <property type="entry name" value="RCMT"/>
</dbReference>
<name>A0A1M4N0A8_9RHOB</name>
<keyword evidence="8" id="KW-1185">Reference proteome</keyword>
<dbReference type="Pfam" id="PF01189">
    <property type="entry name" value="Methyltr_RsmB-F"/>
    <property type="match status" value="1"/>
</dbReference>
<keyword evidence="3 5" id="KW-0949">S-adenosyl-L-methionine</keyword>
<feature type="binding site" evidence="5">
    <location>
        <position position="288"/>
    </location>
    <ligand>
        <name>S-adenosyl-L-methionine</name>
        <dbReference type="ChEBI" id="CHEBI:59789"/>
    </ligand>
</feature>
<dbReference type="PRINTS" id="PR02008">
    <property type="entry name" value="RCMTFAMILY"/>
</dbReference>
<feature type="binding site" evidence="5">
    <location>
        <position position="248"/>
    </location>
    <ligand>
        <name>S-adenosyl-L-methionine</name>
        <dbReference type="ChEBI" id="CHEBI:59789"/>
    </ligand>
</feature>
<dbReference type="Pfam" id="PF22458">
    <property type="entry name" value="RsmF-B_ferredox"/>
    <property type="match status" value="1"/>
</dbReference>
<dbReference type="AlphaFoldDB" id="A0A1M4N0A8"/>
<dbReference type="Gene3D" id="3.40.50.150">
    <property type="entry name" value="Vaccinia Virus protein VP39"/>
    <property type="match status" value="1"/>
</dbReference>
<keyword evidence="2 5" id="KW-0808">Transferase</keyword>
<dbReference type="PROSITE" id="PS51686">
    <property type="entry name" value="SAM_MT_RSMB_NOP"/>
    <property type="match status" value="1"/>
</dbReference>
<dbReference type="PANTHER" id="PTHR22807">
    <property type="entry name" value="NOP2 YEAST -RELATED NOL1/NOP2/FMU SUN DOMAIN-CONTAINING"/>
    <property type="match status" value="1"/>
</dbReference>
<keyword evidence="1 5" id="KW-0489">Methyltransferase</keyword>
<dbReference type="Gene3D" id="3.30.70.1170">
    <property type="entry name" value="Sun protein, domain 3"/>
    <property type="match status" value="1"/>
</dbReference>
<dbReference type="PANTHER" id="PTHR22807:SF53">
    <property type="entry name" value="RIBOSOMAL RNA SMALL SUBUNIT METHYLTRANSFERASE B-RELATED"/>
    <property type="match status" value="1"/>
</dbReference>
<proteinExistence type="inferred from homology"/>
<evidence type="ECO:0000313" key="8">
    <source>
        <dbReference type="Proteomes" id="UP000184085"/>
    </source>
</evidence>
<dbReference type="Proteomes" id="UP000184085">
    <property type="component" value="Unassembled WGS sequence"/>
</dbReference>
<protein>
    <submittedName>
        <fullName evidence="7">Putative SAM-dependent methyltransferase</fullName>
    </submittedName>
</protein>
<dbReference type="InterPro" id="IPR054728">
    <property type="entry name" value="RsmB-like_ferredoxin"/>
</dbReference>
<dbReference type="SUPFAM" id="SSF53335">
    <property type="entry name" value="S-adenosyl-L-methionine-dependent methyltransferases"/>
    <property type="match status" value="1"/>
</dbReference>
<evidence type="ECO:0000256" key="4">
    <source>
        <dbReference type="ARBA" id="ARBA00022884"/>
    </source>
</evidence>
<evidence type="ECO:0000256" key="5">
    <source>
        <dbReference type="PROSITE-ProRule" id="PRU01023"/>
    </source>
</evidence>
<keyword evidence="4 5" id="KW-0694">RNA-binding</keyword>
<dbReference type="CDD" id="cd02440">
    <property type="entry name" value="AdoMet_MTases"/>
    <property type="match status" value="1"/>
</dbReference>
<evidence type="ECO:0000256" key="1">
    <source>
        <dbReference type="ARBA" id="ARBA00022603"/>
    </source>
</evidence>
<dbReference type="InterPro" id="IPR049560">
    <property type="entry name" value="MeTrfase_RsmB-F_NOP2_cat"/>
</dbReference>
<evidence type="ECO:0000256" key="2">
    <source>
        <dbReference type="ARBA" id="ARBA00022679"/>
    </source>
</evidence>
<gene>
    <name evidence="7" type="ORF">KARMA_2508</name>
</gene>
<feature type="active site" description="Nucleophile" evidence="5">
    <location>
        <position position="341"/>
    </location>
</feature>
<organism evidence="7 8">
    <name type="scientific">Donghicola eburneus</name>
    <dbReference type="NCBI Taxonomy" id="393278"/>
    <lineage>
        <taxon>Bacteria</taxon>
        <taxon>Pseudomonadati</taxon>
        <taxon>Pseudomonadota</taxon>
        <taxon>Alphaproteobacteria</taxon>
        <taxon>Rhodobacterales</taxon>
        <taxon>Roseobacteraceae</taxon>
        <taxon>Donghicola</taxon>
    </lineage>
</organism>
<dbReference type="RefSeq" id="WP_072706923.1">
    <property type="nucleotide sequence ID" value="NZ_FMJB01000055.1"/>
</dbReference>
<sequence>MTPAARIQAAIEILDQIAAGEPAEKALTSWARSARYAGSKDRAAIRDHVFDVLRQKLSCAAIGGGLNGRALMIGSLTQAGTDLDSVFTGEGHAPSPLADDERPDAPALDVAEAWDIPEWLLPLWQSSLGDKAAEVAEIQRHRAPVFLRANLRRTTTEEAIMALAAQEITAQPHPLSPSAIEVTGNARRIKQAPAYLTGEVELQDAASQALVDALPLADASKVLDYCAGGGGKTLAMAALSSATMHAHDANPRRMKDLPDRAERAGIAVRLLKTNELKETGPFDLVLCDAPCSGSGSWRRAPEGKWRLTPGVLDEVTGIQAQILEDAAPLVVSGGALAYATCSVLSVENQDQIEAFLSARLDWTLETERSFTPLDGGDGFFVAVLRKS</sequence>
<dbReference type="InterPro" id="IPR029063">
    <property type="entry name" value="SAM-dependent_MTases_sf"/>
</dbReference>
<dbReference type="GO" id="GO:0003723">
    <property type="term" value="F:RNA binding"/>
    <property type="evidence" value="ECO:0007669"/>
    <property type="project" value="UniProtKB-UniRule"/>
</dbReference>